<sequence length="49" mass="5503">MLFGLGTGLLGSKAMSAPSKQQRVNPRRKHIAFRLRRLIFAPPRGVTNR</sequence>
<organism evidence="1 2">
    <name type="scientific">Thermogemmata fonticola</name>
    <dbReference type="NCBI Taxonomy" id="2755323"/>
    <lineage>
        <taxon>Bacteria</taxon>
        <taxon>Pseudomonadati</taxon>
        <taxon>Planctomycetota</taxon>
        <taxon>Planctomycetia</taxon>
        <taxon>Gemmatales</taxon>
        <taxon>Gemmataceae</taxon>
        <taxon>Thermogemmata</taxon>
    </lineage>
</organism>
<evidence type="ECO:0000313" key="1">
    <source>
        <dbReference type="EMBL" id="MBA2227848.1"/>
    </source>
</evidence>
<gene>
    <name evidence="1" type="ORF">H0921_16940</name>
</gene>
<proteinExistence type="predicted"/>
<accession>A0A7V8VGY0</accession>
<name>A0A7V8VGY0_9BACT</name>
<keyword evidence="2" id="KW-1185">Reference proteome</keyword>
<comment type="caution">
    <text evidence="1">The sequence shown here is derived from an EMBL/GenBank/DDBJ whole genome shotgun (WGS) entry which is preliminary data.</text>
</comment>
<dbReference type="EMBL" id="JACEFB010000020">
    <property type="protein sequence ID" value="MBA2227848.1"/>
    <property type="molecule type" value="Genomic_DNA"/>
</dbReference>
<dbReference type="Proteomes" id="UP000542342">
    <property type="component" value="Unassembled WGS sequence"/>
</dbReference>
<dbReference type="AlphaFoldDB" id="A0A7V8VGY0"/>
<evidence type="ECO:0000313" key="2">
    <source>
        <dbReference type="Proteomes" id="UP000542342"/>
    </source>
</evidence>
<reference evidence="1 2" key="1">
    <citation type="submission" date="2020-07" db="EMBL/GenBank/DDBJ databases">
        <title>Thermogemmata thermophila gen. nov., sp. nov., a novel moderate thermophilic planctomycete from a Kamchatka hot spring.</title>
        <authorList>
            <person name="Elcheninov A.G."/>
            <person name="Podosokorskaya O.A."/>
            <person name="Kovaleva O.L."/>
            <person name="Novikov A."/>
            <person name="Bonch-Osmolovskaya E.A."/>
            <person name="Toshchakov S.V."/>
            <person name="Kublanov I.V."/>
        </authorList>
    </citation>
    <scope>NUCLEOTIDE SEQUENCE [LARGE SCALE GENOMIC DNA]</scope>
    <source>
        <strain evidence="1 2">2918</strain>
    </source>
</reference>
<protein>
    <submittedName>
        <fullName evidence="1">Uncharacterized protein</fullName>
    </submittedName>
</protein>